<proteinExistence type="predicted"/>
<evidence type="ECO:0000313" key="3">
    <source>
        <dbReference type="Proteomes" id="UP001159363"/>
    </source>
</evidence>
<organism evidence="2 3">
    <name type="scientific">Dryococelus australis</name>
    <dbReference type="NCBI Taxonomy" id="614101"/>
    <lineage>
        <taxon>Eukaryota</taxon>
        <taxon>Metazoa</taxon>
        <taxon>Ecdysozoa</taxon>
        <taxon>Arthropoda</taxon>
        <taxon>Hexapoda</taxon>
        <taxon>Insecta</taxon>
        <taxon>Pterygota</taxon>
        <taxon>Neoptera</taxon>
        <taxon>Polyneoptera</taxon>
        <taxon>Phasmatodea</taxon>
        <taxon>Verophasmatodea</taxon>
        <taxon>Anareolatae</taxon>
        <taxon>Phasmatidae</taxon>
        <taxon>Eurycanthinae</taxon>
        <taxon>Dryococelus</taxon>
    </lineage>
</organism>
<gene>
    <name evidence="2" type="ORF">PR048_001583</name>
</gene>
<accession>A0ABQ9IHR8</accession>
<dbReference type="EMBL" id="JARBHB010000001">
    <property type="protein sequence ID" value="KAJ8896240.1"/>
    <property type="molecule type" value="Genomic_DNA"/>
</dbReference>
<evidence type="ECO:0000256" key="1">
    <source>
        <dbReference type="SAM" id="MobiDB-lite"/>
    </source>
</evidence>
<feature type="region of interest" description="Disordered" evidence="1">
    <location>
        <begin position="74"/>
        <end position="109"/>
    </location>
</feature>
<dbReference type="Proteomes" id="UP001159363">
    <property type="component" value="Chromosome 1"/>
</dbReference>
<feature type="region of interest" description="Disordered" evidence="1">
    <location>
        <begin position="1"/>
        <end position="30"/>
    </location>
</feature>
<evidence type="ECO:0000313" key="2">
    <source>
        <dbReference type="EMBL" id="KAJ8896240.1"/>
    </source>
</evidence>
<comment type="caution">
    <text evidence="2">The sequence shown here is derived from an EMBL/GenBank/DDBJ whole genome shotgun (WGS) entry which is preliminary data.</text>
</comment>
<keyword evidence="3" id="KW-1185">Reference proteome</keyword>
<reference evidence="2 3" key="1">
    <citation type="submission" date="2023-02" db="EMBL/GenBank/DDBJ databases">
        <title>LHISI_Scaffold_Assembly.</title>
        <authorList>
            <person name="Stuart O.P."/>
            <person name="Cleave R."/>
            <person name="Magrath M.J.L."/>
            <person name="Mikheyev A.S."/>
        </authorList>
    </citation>
    <scope>NUCLEOTIDE SEQUENCE [LARGE SCALE GENOMIC DNA]</scope>
    <source>
        <strain evidence="2">Daus_M_001</strain>
        <tissue evidence="2">Leg muscle</tissue>
    </source>
</reference>
<name>A0ABQ9IHR8_9NEOP</name>
<feature type="compositionally biased region" description="Basic and acidic residues" evidence="1">
    <location>
        <begin position="1"/>
        <end position="20"/>
    </location>
</feature>
<sequence length="120" mass="13456">MEQRRNVSVGGKRDNLEKTRPPAASSGTILTGTPICRPDFEDVLTLRTAIAARLRGLEMEGTVRMKTELEELWRSPRVGETGDPREGPPTSGIIRHYSHVRKSGSDPSRNRARFTWVVDE</sequence>
<protein>
    <submittedName>
        <fullName evidence="2">Uncharacterized protein</fullName>
    </submittedName>
</protein>